<keyword evidence="3" id="KW-1185">Reference proteome</keyword>
<name>A0A388L8K5_CHABU</name>
<evidence type="ECO:0000313" key="2">
    <source>
        <dbReference type="EMBL" id="GBG78649.1"/>
    </source>
</evidence>
<dbReference type="AlphaFoldDB" id="A0A388L8K5"/>
<keyword evidence="1" id="KW-0812">Transmembrane</keyword>
<keyword evidence="1" id="KW-0472">Membrane</keyword>
<dbReference type="EMBL" id="BFEA01000300">
    <property type="protein sequence ID" value="GBG78649.1"/>
    <property type="molecule type" value="Genomic_DNA"/>
</dbReference>
<dbReference type="Gramene" id="GBG78649">
    <property type="protein sequence ID" value="GBG78649"/>
    <property type="gene ID" value="CBR_g27875"/>
</dbReference>
<reference evidence="2 3" key="1">
    <citation type="journal article" date="2018" name="Cell">
        <title>The Chara Genome: Secondary Complexity and Implications for Plant Terrestrialization.</title>
        <authorList>
            <person name="Nishiyama T."/>
            <person name="Sakayama H."/>
            <person name="Vries J.D."/>
            <person name="Buschmann H."/>
            <person name="Saint-Marcoux D."/>
            <person name="Ullrich K.K."/>
            <person name="Haas F.B."/>
            <person name="Vanderstraeten L."/>
            <person name="Becker D."/>
            <person name="Lang D."/>
            <person name="Vosolsobe S."/>
            <person name="Rombauts S."/>
            <person name="Wilhelmsson P.K.I."/>
            <person name="Janitza P."/>
            <person name="Kern R."/>
            <person name="Heyl A."/>
            <person name="Rumpler F."/>
            <person name="Villalobos L.I.A.C."/>
            <person name="Clay J.M."/>
            <person name="Skokan R."/>
            <person name="Toyoda A."/>
            <person name="Suzuki Y."/>
            <person name="Kagoshima H."/>
            <person name="Schijlen E."/>
            <person name="Tajeshwar N."/>
            <person name="Catarino B."/>
            <person name="Hetherington A.J."/>
            <person name="Saltykova A."/>
            <person name="Bonnot C."/>
            <person name="Breuninger H."/>
            <person name="Symeonidi A."/>
            <person name="Radhakrishnan G.V."/>
            <person name="Van Nieuwerburgh F."/>
            <person name="Deforce D."/>
            <person name="Chang C."/>
            <person name="Karol K.G."/>
            <person name="Hedrich R."/>
            <person name="Ulvskov P."/>
            <person name="Glockner G."/>
            <person name="Delwiche C.F."/>
            <person name="Petrasek J."/>
            <person name="Van de Peer Y."/>
            <person name="Friml J."/>
            <person name="Beilby M."/>
            <person name="Dolan L."/>
            <person name="Kohara Y."/>
            <person name="Sugano S."/>
            <person name="Fujiyama A."/>
            <person name="Delaux P.-M."/>
            <person name="Quint M."/>
            <person name="TheiBen G."/>
            <person name="Hagemann M."/>
            <person name="Harholt J."/>
            <person name="Dunand C."/>
            <person name="Zachgo S."/>
            <person name="Langdale J."/>
            <person name="Maumus F."/>
            <person name="Straeten D.V.D."/>
            <person name="Gould S.B."/>
            <person name="Rensing S.A."/>
        </authorList>
    </citation>
    <scope>NUCLEOTIDE SEQUENCE [LARGE SCALE GENOMIC DNA]</scope>
    <source>
        <strain evidence="2 3">S276</strain>
    </source>
</reference>
<organism evidence="2 3">
    <name type="scientific">Chara braunii</name>
    <name type="common">Braun's stonewort</name>
    <dbReference type="NCBI Taxonomy" id="69332"/>
    <lineage>
        <taxon>Eukaryota</taxon>
        <taxon>Viridiplantae</taxon>
        <taxon>Streptophyta</taxon>
        <taxon>Charophyceae</taxon>
        <taxon>Charales</taxon>
        <taxon>Characeae</taxon>
        <taxon>Chara</taxon>
    </lineage>
</organism>
<keyword evidence="1" id="KW-1133">Transmembrane helix</keyword>
<dbReference type="Proteomes" id="UP000265515">
    <property type="component" value="Unassembled WGS sequence"/>
</dbReference>
<comment type="caution">
    <text evidence="2">The sequence shown here is derived from an EMBL/GenBank/DDBJ whole genome shotgun (WGS) entry which is preliminary data.</text>
</comment>
<accession>A0A388L8K5</accession>
<evidence type="ECO:0000256" key="1">
    <source>
        <dbReference type="SAM" id="Phobius"/>
    </source>
</evidence>
<protein>
    <submittedName>
        <fullName evidence="2">Uncharacterized protein</fullName>
    </submittedName>
</protein>
<gene>
    <name evidence="2" type="ORF">CBR_g27875</name>
</gene>
<sequence length="80" mass="8496">MLALCCLPRPVVYSGLVDECRRGAVLVLLVCSFIAAEVVGVVSGVGVCVLGTKRSKAADDSQERSMRRAWAGRFALRAQG</sequence>
<feature type="transmembrane region" description="Helical" evidence="1">
    <location>
        <begin position="24"/>
        <end position="50"/>
    </location>
</feature>
<evidence type="ECO:0000313" key="3">
    <source>
        <dbReference type="Proteomes" id="UP000265515"/>
    </source>
</evidence>
<proteinExistence type="predicted"/>